<organism evidence="1 2">
    <name type="scientific">Polarella glacialis</name>
    <name type="common">Dinoflagellate</name>
    <dbReference type="NCBI Taxonomy" id="89957"/>
    <lineage>
        <taxon>Eukaryota</taxon>
        <taxon>Sar</taxon>
        <taxon>Alveolata</taxon>
        <taxon>Dinophyceae</taxon>
        <taxon>Suessiales</taxon>
        <taxon>Suessiaceae</taxon>
        <taxon>Polarella</taxon>
    </lineage>
</organism>
<accession>A0A813JF81</accession>
<feature type="non-terminal residue" evidence="1">
    <location>
        <position position="1"/>
    </location>
</feature>
<evidence type="ECO:0000313" key="2">
    <source>
        <dbReference type="Proteomes" id="UP000626109"/>
    </source>
</evidence>
<gene>
    <name evidence="1" type="ORF">PGLA2088_LOCUS19494</name>
</gene>
<comment type="caution">
    <text evidence="1">The sequence shown here is derived from an EMBL/GenBank/DDBJ whole genome shotgun (WGS) entry which is preliminary data.</text>
</comment>
<dbReference type="EMBL" id="CAJNNW010025126">
    <property type="protein sequence ID" value="CAE8675685.1"/>
    <property type="molecule type" value="Genomic_DNA"/>
</dbReference>
<reference evidence="1" key="1">
    <citation type="submission" date="2021-02" db="EMBL/GenBank/DDBJ databases">
        <authorList>
            <person name="Dougan E. K."/>
            <person name="Rhodes N."/>
            <person name="Thang M."/>
            <person name="Chan C."/>
        </authorList>
    </citation>
    <scope>NUCLEOTIDE SEQUENCE</scope>
</reference>
<name>A0A813JF81_POLGL</name>
<dbReference type="AlphaFoldDB" id="A0A813JF81"/>
<feature type="non-terminal residue" evidence="1">
    <location>
        <position position="124"/>
    </location>
</feature>
<evidence type="ECO:0000313" key="1">
    <source>
        <dbReference type="EMBL" id="CAE8675685.1"/>
    </source>
</evidence>
<dbReference type="Proteomes" id="UP000626109">
    <property type="component" value="Unassembled WGS sequence"/>
</dbReference>
<proteinExistence type="predicted"/>
<protein>
    <submittedName>
        <fullName evidence="1">Uncharacterized protein</fullName>
    </submittedName>
</protein>
<sequence length="124" mass="13240">FHLSSRAAGVLTGRYRFDGVKKEVSVDGAVVGVFSWDQISTSPLPAPVESEARVSITDSEIMAEIQNPDNADAYFVLPSQLNGAEYPSERSIVGQVDDYKSDNTGGPRGQLAAHPAAAQFVLDN</sequence>